<dbReference type="NCBIfam" id="TIGR02782">
    <property type="entry name" value="TrbB_P"/>
    <property type="match status" value="1"/>
</dbReference>
<dbReference type="InterPro" id="IPR027417">
    <property type="entry name" value="P-loop_NTPase"/>
</dbReference>
<evidence type="ECO:0000259" key="3">
    <source>
        <dbReference type="PROSITE" id="PS00662"/>
    </source>
</evidence>
<dbReference type="GO" id="GO:0005524">
    <property type="term" value="F:ATP binding"/>
    <property type="evidence" value="ECO:0007669"/>
    <property type="project" value="InterPro"/>
</dbReference>
<accession>Q7WZM3</accession>
<evidence type="ECO:0000256" key="2">
    <source>
        <dbReference type="SAM" id="MobiDB-lite"/>
    </source>
</evidence>
<feature type="region of interest" description="Disordered" evidence="2">
    <location>
        <begin position="1"/>
        <end position="20"/>
    </location>
</feature>
<geneLocation type="plasmid" evidence="4">
    <name>pBI1063</name>
</geneLocation>
<dbReference type="PANTHER" id="PTHR30486:SF6">
    <property type="entry name" value="TYPE IV PILUS RETRACTATION ATPASE PILT"/>
    <property type="match status" value="1"/>
</dbReference>
<sequence length="330" mass="35776">MDGTGTPSQPSNSGSSADRLREKLERELGRSVMDLLRDPTVVEIMLNPDGVLWVERQGKQMEEIGRMASHSALSVMATVATFLHTEITREKPILECELPIDGSRFAALRPPVVSAPTFAIRTKAKRIFTLQEYVDSGIMSPMQMQQLLSAVRSRKNILVVGGTGSGKTTLSNAIIHAISQEHPNDRILIIEDTGELQCAAANAVVMRAVEDVTMERLLKASLRLRPDRILVGEVRDGSALTLIEAWNTGHPGGIATIHSDVGDPEAALLRMESLVARATQAPQQALIAKAVNVIASIAKTANGRKVHAITEVTGYDSLKNTYSFQHGDET</sequence>
<feature type="domain" description="Bacterial type II secretion system protein E" evidence="3">
    <location>
        <begin position="222"/>
        <end position="236"/>
    </location>
</feature>
<comment type="similarity">
    <text evidence="1">Belongs to the GSP E family.</text>
</comment>
<dbReference type="Gene3D" id="3.30.450.90">
    <property type="match status" value="1"/>
</dbReference>
<dbReference type="SUPFAM" id="SSF52540">
    <property type="entry name" value="P-loop containing nucleoside triphosphate hydrolases"/>
    <property type="match status" value="1"/>
</dbReference>
<feature type="compositionally biased region" description="Polar residues" evidence="2">
    <location>
        <begin position="1"/>
        <end position="16"/>
    </location>
</feature>
<dbReference type="GO" id="GO:0005737">
    <property type="term" value="C:cytoplasm"/>
    <property type="evidence" value="ECO:0007669"/>
    <property type="project" value="InterPro"/>
</dbReference>
<name>Q7WZM3_STEMA</name>
<dbReference type="Pfam" id="PF00437">
    <property type="entry name" value="T2SSE"/>
    <property type="match status" value="1"/>
</dbReference>
<reference evidence="4" key="1">
    <citation type="submission" date="2003-05" db="EMBL/GenBank/DDBJ databases">
        <title>Characterization of the transfer region of the 68 kb plasmid pBI1063.</title>
        <authorList>
            <person name="Battermann A."/>
            <person name="Disque-Kochem C."/>
            <person name="Dreiseikelmann B."/>
        </authorList>
    </citation>
    <scope>NUCLEOTIDE SEQUENCE</scope>
    <source>
        <plasmid evidence="4">pBI1063</plasmid>
    </source>
</reference>
<dbReference type="InterPro" id="IPR014149">
    <property type="entry name" value="Conjug-transfer_TrbB"/>
</dbReference>
<dbReference type="AlphaFoldDB" id="Q7WZM3"/>
<dbReference type="CDD" id="cd01130">
    <property type="entry name" value="VirB11-like_ATPase"/>
    <property type="match status" value="1"/>
</dbReference>
<dbReference type="PROSITE" id="PS00662">
    <property type="entry name" value="T2SP_E"/>
    <property type="match status" value="1"/>
</dbReference>
<dbReference type="InterPro" id="IPR001482">
    <property type="entry name" value="T2SS/T4SS_dom"/>
</dbReference>
<protein>
    <submittedName>
        <fullName evidence="4">Putative mating pair formation protein</fullName>
    </submittedName>
</protein>
<dbReference type="PANTHER" id="PTHR30486">
    <property type="entry name" value="TWITCHING MOTILITY PROTEIN PILT"/>
    <property type="match status" value="1"/>
</dbReference>
<evidence type="ECO:0000313" key="4">
    <source>
        <dbReference type="EMBL" id="AAP82049.1"/>
    </source>
</evidence>
<gene>
    <name evidence="4" type="primary">trbB</name>
</gene>
<evidence type="ECO:0000256" key="1">
    <source>
        <dbReference type="ARBA" id="ARBA00006611"/>
    </source>
</evidence>
<keyword evidence="4" id="KW-0614">Plasmid</keyword>
<organism evidence="4">
    <name type="scientific">Stenotrophomonas maltophilia</name>
    <name type="common">Pseudomonas maltophilia</name>
    <name type="synonym">Xanthomonas maltophilia</name>
    <dbReference type="NCBI Taxonomy" id="40324"/>
    <lineage>
        <taxon>Bacteria</taxon>
        <taxon>Pseudomonadati</taxon>
        <taxon>Pseudomonadota</taxon>
        <taxon>Gammaproteobacteria</taxon>
        <taxon>Lysobacterales</taxon>
        <taxon>Lysobacteraceae</taxon>
        <taxon>Stenotrophomonas</taxon>
        <taxon>Stenotrophomonas maltophilia group</taxon>
    </lineage>
</organism>
<proteinExistence type="inferred from homology"/>
<dbReference type="InterPro" id="IPR050921">
    <property type="entry name" value="T4SS_GSP_E_ATPase"/>
</dbReference>
<dbReference type="EMBL" id="AY299014">
    <property type="protein sequence ID" value="AAP82049.1"/>
    <property type="molecule type" value="Genomic_DNA"/>
</dbReference>
<dbReference type="GO" id="GO:0016887">
    <property type="term" value="F:ATP hydrolysis activity"/>
    <property type="evidence" value="ECO:0007669"/>
    <property type="project" value="InterPro"/>
</dbReference>
<dbReference type="Gene3D" id="3.40.50.300">
    <property type="entry name" value="P-loop containing nucleotide triphosphate hydrolases"/>
    <property type="match status" value="1"/>
</dbReference>